<gene>
    <name evidence="6" type="ORF">NBRC116591_33480</name>
</gene>
<comment type="caution">
    <text evidence="6">The sequence shown here is derived from an EMBL/GenBank/DDBJ whole genome shotgun (WGS) entry which is preliminary data.</text>
</comment>
<proteinExistence type="predicted"/>
<evidence type="ECO:0000256" key="1">
    <source>
        <dbReference type="ARBA" id="ARBA00004127"/>
    </source>
</evidence>
<feature type="transmembrane region" description="Helical" evidence="5">
    <location>
        <begin position="152"/>
        <end position="174"/>
    </location>
</feature>
<keyword evidence="2 5" id="KW-0812">Transmembrane</keyword>
<sequence length="237" mass="24704">MTDHQSPVCAHPQAHRLHRAGWLRAAVLGANDGIVSTASFIVGVHAAGGSHAQIVLSGVLTLIAGAVSMAAGEYVSVSSQSDIENADLELEKTSLAENAELEYQELVEIYRSRGLSDSLAREVARELMAVDPLKAHARDEIGIQDVSRARPFLAALASAFAFMLGAALPLLAAGLSSLAYLPWVTGVASVVALVILGLWSAVLGGASKIRSMLRVACWGVIAMVVTSGIGELLEALI</sequence>
<evidence type="ECO:0000313" key="7">
    <source>
        <dbReference type="Proteomes" id="UP001465153"/>
    </source>
</evidence>
<keyword evidence="4 5" id="KW-0472">Membrane</keyword>
<dbReference type="InterPro" id="IPR008217">
    <property type="entry name" value="Ccc1_fam"/>
</dbReference>
<accession>A0ABQ0AD11</accession>
<dbReference type="Pfam" id="PF01988">
    <property type="entry name" value="VIT1"/>
    <property type="match status" value="1"/>
</dbReference>
<evidence type="ECO:0000313" key="6">
    <source>
        <dbReference type="EMBL" id="GAA6169537.1"/>
    </source>
</evidence>
<keyword evidence="7" id="KW-1185">Reference proteome</keyword>
<comment type="subcellular location">
    <subcellularLocation>
        <location evidence="1">Endomembrane system</location>
        <topology evidence="1">Multi-pass membrane protein</topology>
    </subcellularLocation>
</comment>
<evidence type="ECO:0000256" key="3">
    <source>
        <dbReference type="ARBA" id="ARBA00022989"/>
    </source>
</evidence>
<organism evidence="6 7">
    <name type="scientific">Sessilibacter corallicola</name>
    <dbReference type="NCBI Taxonomy" id="2904075"/>
    <lineage>
        <taxon>Bacteria</taxon>
        <taxon>Pseudomonadati</taxon>
        <taxon>Pseudomonadota</taxon>
        <taxon>Gammaproteobacteria</taxon>
        <taxon>Cellvibrionales</taxon>
        <taxon>Cellvibrionaceae</taxon>
        <taxon>Sessilibacter</taxon>
    </lineage>
</organism>
<dbReference type="RefSeq" id="WP_353304038.1">
    <property type="nucleotide sequence ID" value="NZ_BAABWN010000012.1"/>
</dbReference>
<name>A0ABQ0AD11_9GAMM</name>
<dbReference type="PANTHER" id="PTHR31851">
    <property type="entry name" value="FE(2+)/MN(2+) TRANSPORTER PCL1"/>
    <property type="match status" value="1"/>
</dbReference>
<keyword evidence="3 5" id="KW-1133">Transmembrane helix</keyword>
<dbReference type="CDD" id="cd02432">
    <property type="entry name" value="Nodulin-21_like_1"/>
    <property type="match status" value="1"/>
</dbReference>
<evidence type="ECO:0000256" key="4">
    <source>
        <dbReference type="ARBA" id="ARBA00023136"/>
    </source>
</evidence>
<feature type="transmembrane region" description="Helical" evidence="5">
    <location>
        <begin position="215"/>
        <end position="233"/>
    </location>
</feature>
<dbReference type="Proteomes" id="UP001465153">
    <property type="component" value="Unassembled WGS sequence"/>
</dbReference>
<dbReference type="EMBL" id="BAABWN010000012">
    <property type="protein sequence ID" value="GAA6169537.1"/>
    <property type="molecule type" value="Genomic_DNA"/>
</dbReference>
<evidence type="ECO:0000256" key="2">
    <source>
        <dbReference type="ARBA" id="ARBA00022692"/>
    </source>
</evidence>
<evidence type="ECO:0000256" key="5">
    <source>
        <dbReference type="SAM" id="Phobius"/>
    </source>
</evidence>
<protein>
    <submittedName>
        <fullName evidence="6">VIT family protein</fullName>
    </submittedName>
</protein>
<reference evidence="6 7" key="1">
    <citation type="submission" date="2024-04" db="EMBL/GenBank/DDBJ databases">
        <title>Draft genome sequence of Sessilibacter corallicola NBRC 116591.</title>
        <authorList>
            <person name="Miyakawa T."/>
            <person name="Kusuya Y."/>
            <person name="Miura T."/>
        </authorList>
    </citation>
    <scope>NUCLEOTIDE SEQUENCE [LARGE SCALE GENOMIC DNA]</scope>
    <source>
        <strain evidence="6 7">KU-00831-HH</strain>
    </source>
</reference>
<feature type="transmembrane region" description="Helical" evidence="5">
    <location>
        <begin position="180"/>
        <end position="203"/>
    </location>
</feature>